<dbReference type="Proteomes" id="UP000286947">
    <property type="component" value="Unassembled WGS sequence"/>
</dbReference>
<evidence type="ECO:0000313" key="2">
    <source>
        <dbReference type="Proteomes" id="UP000286947"/>
    </source>
</evidence>
<dbReference type="AlphaFoldDB" id="A0A433SEZ4"/>
<evidence type="ECO:0000313" key="1">
    <source>
        <dbReference type="EMBL" id="RUS67339.1"/>
    </source>
</evidence>
<keyword evidence="2" id="KW-1185">Reference proteome</keyword>
<proteinExistence type="predicted"/>
<comment type="caution">
    <text evidence="1">The sequence shown here is derived from an EMBL/GenBank/DDBJ whole genome shotgun (WGS) entry which is preliminary data.</text>
</comment>
<sequence length="322" mass="35183">MFTPQAYKAREVHAAVEMRVVGDGAQRAYLFVPAQPRVEDAIPVVLFHHGWQGMNPMNFGALIDHLVRSGHAVIYPVYQDSEHTPPPLVTDNAGYANRQALNVLSQEFGLIPRPGQTLYYGFSVGSAISINLALNAEHYGLPPADAMMLVSPGDAYHADNGRWTQSIYGPVEMLPADLPVVIITGEDDDIGLPTARKLAARLCHIPREHRIMLVVPSSSYNGRKVMAGHGSPGAPDSRYNFSLQRYDFPRALQGLPEYEVSASLNQLDFYGYWKIADGLLDGLKSGSFAATVFGDGTDQQLSLGFWGDGMALNPMKIENPCP</sequence>
<dbReference type="SUPFAM" id="SSF53474">
    <property type="entry name" value="alpha/beta-Hydrolases"/>
    <property type="match status" value="1"/>
</dbReference>
<dbReference type="Gene3D" id="3.40.50.1820">
    <property type="entry name" value="alpha/beta hydrolase"/>
    <property type="match status" value="1"/>
</dbReference>
<organism evidence="1 2">
    <name type="scientific">Saezia sanguinis</name>
    <dbReference type="NCBI Taxonomy" id="1965230"/>
    <lineage>
        <taxon>Bacteria</taxon>
        <taxon>Pseudomonadati</taxon>
        <taxon>Pseudomonadota</taxon>
        <taxon>Betaproteobacteria</taxon>
        <taxon>Burkholderiales</taxon>
        <taxon>Saeziaceae</taxon>
        <taxon>Saezia</taxon>
    </lineage>
</organism>
<reference evidence="1 2" key="1">
    <citation type="submission" date="2018-01" db="EMBL/GenBank/DDBJ databases">
        <title>Saezia sanguinis gen. nov., sp. nov., in the order Burkholderiales isolated from human blood.</title>
        <authorList>
            <person name="Medina-Pascual M.J."/>
            <person name="Valdezate S."/>
            <person name="Monzon S."/>
            <person name="Cuesta I."/>
            <person name="Carrasco G."/>
            <person name="Villalon P."/>
            <person name="Saez-Nieto J.A."/>
        </authorList>
    </citation>
    <scope>NUCLEOTIDE SEQUENCE [LARGE SCALE GENOMIC DNA]</scope>
    <source>
        <strain evidence="1 2">CNM695-12</strain>
    </source>
</reference>
<dbReference type="EMBL" id="PQSP01000002">
    <property type="protein sequence ID" value="RUS67339.1"/>
    <property type="molecule type" value="Genomic_DNA"/>
</dbReference>
<dbReference type="InterPro" id="IPR029058">
    <property type="entry name" value="AB_hydrolase_fold"/>
</dbReference>
<gene>
    <name evidence="1" type="ORF">CUZ56_01283</name>
</gene>
<accession>A0A433SEZ4</accession>
<name>A0A433SEZ4_9BURK</name>
<protein>
    <submittedName>
        <fullName evidence="1">Uncharacterized protein</fullName>
    </submittedName>
</protein>